<feature type="region of interest" description="Disordered" evidence="1">
    <location>
        <begin position="436"/>
        <end position="460"/>
    </location>
</feature>
<evidence type="ECO:0000259" key="2">
    <source>
        <dbReference type="Pfam" id="PF12763"/>
    </source>
</evidence>
<evidence type="ECO:0000256" key="1">
    <source>
        <dbReference type="SAM" id="MobiDB-lite"/>
    </source>
</evidence>
<keyword evidence="4" id="KW-1185">Reference proteome</keyword>
<feature type="region of interest" description="Disordered" evidence="1">
    <location>
        <begin position="26"/>
        <end position="49"/>
    </location>
</feature>
<dbReference type="InterPro" id="IPR000261">
    <property type="entry name" value="EH_dom"/>
</dbReference>
<proteinExistence type="predicted"/>
<dbReference type="InterPro" id="IPR011992">
    <property type="entry name" value="EF-hand-dom_pair"/>
</dbReference>
<sequence length="460" mass="49182">MFQHFSLSSESVNSLVIDSGRDFHKEEDTVSLESEPYEDVDSTTSLGSPGAVARLTVDWNQLNNLPSNLQRPRSAAPIIAGKTKSAPPPPPPRSASVSFSSSISSSGPPSASTSNGRRPPPPPPSNNRASISTTAGSDRASVLSVTNNASSTTSSSINHGYPQYQAYKSKPPPPPNKPTAPLKPQALKYLPSSSSSSVTSSSSTSTTGPGPSTSSLALARPTPVPPLARKRYETVFDANLANLNIAASNGPLTSTSSSKPTLLSPSAALAISRKGWRGLSIDLVTSDDKDDVVPNADKDKDSGHGAGENDQSKFNRLPGPVVRIIWEKSRLSRDKLSAIWLECDLSHIGTLDRDTFVKGMWRIDAELRREELERTGRAKRTESLKSPTECSFRGELTTKACTRDFNASDTTYTTYTLACTLYRNFRDTKNDVRTTSAARSKTHNGNGIGNGNQVEGGFGR</sequence>
<dbReference type="SUPFAM" id="SSF47473">
    <property type="entry name" value="EF-hand"/>
    <property type="match status" value="1"/>
</dbReference>
<evidence type="ECO:0000313" key="4">
    <source>
        <dbReference type="Proteomes" id="UP001150217"/>
    </source>
</evidence>
<feature type="compositionally biased region" description="Low complexity" evidence="1">
    <location>
        <begin position="140"/>
        <end position="156"/>
    </location>
</feature>
<comment type="caution">
    <text evidence="3">The sequence shown here is derived from an EMBL/GenBank/DDBJ whole genome shotgun (WGS) entry which is preliminary data.</text>
</comment>
<accession>A0ABQ8VHX3</accession>
<feature type="region of interest" description="Disordered" evidence="1">
    <location>
        <begin position="80"/>
        <end position="222"/>
    </location>
</feature>
<dbReference type="Gene3D" id="1.10.238.10">
    <property type="entry name" value="EF-hand"/>
    <property type="match status" value="1"/>
</dbReference>
<evidence type="ECO:0000313" key="3">
    <source>
        <dbReference type="EMBL" id="KAJ4491864.1"/>
    </source>
</evidence>
<feature type="compositionally biased region" description="Polar residues" evidence="1">
    <location>
        <begin position="436"/>
        <end position="445"/>
    </location>
</feature>
<dbReference type="Proteomes" id="UP001150217">
    <property type="component" value="Unassembled WGS sequence"/>
</dbReference>
<protein>
    <recommendedName>
        <fullName evidence="2">EH domain-containing protein</fullName>
    </recommendedName>
</protein>
<dbReference type="EMBL" id="JANVFT010000040">
    <property type="protein sequence ID" value="KAJ4491864.1"/>
    <property type="molecule type" value="Genomic_DNA"/>
</dbReference>
<feature type="region of interest" description="Disordered" evidence="1">
    <location>
        <begin position="287"/>
        <end position="315"/>
    </location>
</feature>
<reference evidence="3" key="1">
    <citation type="submission" date="2022-08" db="EMBL/GenBank/DDBJ databases">
        <title>A Global Phylogenomic Analysis of the Shiitake Genus Lentinula.</title>
        <authorList>
            <consortium name="DOE Joint Genome Institute"/>
            <person name="Sierra-Patev S."/>
            <person name="Min B."/>
            <person name="Naranjo-Ortiz M."/>
            <person name="Looney B."/>
            <person name="Konkel Z."/>
            <person name="Slot J.C."/>
            <person name="Sakamoto Y."/>
            <person name="Steenwyk J.L."/>
            <person name="Rokas A."/>
            <person name="Carro J."/>
            <person name="Camarero S."/>
            <person name="Ferreira P."/>
            <person name="Molpeceres G."/>
            <person name="Ruiz-Duenas F.J."/>
            <person name="Serrano A."/>
            <person name="Henrissat B."/>
            <person name="Drula E."/>
            <person name="Hughes K.W."/>
            <person name="Mata J.L."/>
            <person name="Ishikawa N.K."/>
            <person name="Vargas-Isla R."/>
            <person name="Ushijima S."/>
            <person name="Smith C.A."/>
            <person name="Ahrendt S."/>
            <person name="Andreopoulos W."/>
            <person name="He G."/>
            <person name="Labutti K."/>
            <person name="Lipzen A."/>
            <person name="Ng V."/>
            <person name="Riley R."/>
            <person name="Sandor L."/>
            <person name="Barry K."/>
            <person name="Martinez A.T."/>
            <person name="Xiao Y."/>
            <person name="Gibbons J.G."/>
            <person name="Terashima K."/>
            <person name="Grigoriev I.V."/>
            <person name="Hibbett D.S."/>
        </authorList>
    </citation>
    <scope>NUCLEOTIDE SEQUENCE</scope>
    <source>
        <strain evidence="3">RHP3577 ss4</strain>
    </source>
</reference>
<feature type="domain" description="EH" evidence="2">
    <location>
        <begin position="311"/>
        <end position="363"/>
    </location>
</feature>
<organism evidence="3 4">
    <name type="scientific">Lentinula lateritia</name>
    <dbReference type="NCBI Taxonomy" id="40482"/>
    <lineage>
        <taxon>Eukaryota</taxon>
        <taxon>Fungi</taxon>
        <taxon>Dikarya</taxon>
        <taxon>Basidiomycota</taxon>
        <taxon>Agaricomycotina</taxon>
        <taxon>Agaricomycetes</taxon>
        <taxon>Agaricomycetidae</taxon>
        <taxon>Agaricales</taxon>
        <taxon>Marasmiineae</taxon>
        <taxon>Omphalotaceae</taxon>
        <taxon>Lentinula</taxon>
    </lineage>
</organism>
<name>A0ABQ8VHX3_9AGAR</name>
<feature type="compositionally biased region" description="Low complexity" evidence="1">
    <location>
        <begin position="191"/>
        <end position="215"/>
    </location>
</feature>
<feature type="compositionally biased region" description="Gly residues" evidence="1">
    <location>
        <begin position="446"/>
        <end position="460"/>
    </location>
</feature>
<gene>
    <name evidence="3" type="ORF">C8R41DRAFT_867485</name>
</gene>
<feature type="compositionally biased region" description="Low complexity" evidence="1">
    <location>
        <begin position="94"/>
        <end position="114"/>
    </location>
</feature>
<feature type="compositionally biased region" description="Polar residues" evidence="1">
    <location>
        <begin position="126"/>
        <end position="136"/>
    </location>
</feature>
<dbReference type="Pfam" id="PF12763">
    <property type="entry name" value="EH"/>
    <property type="match status" value="1"/>
</dbReference>